<dbReference type="EC" id="2.1.-.-" evidence="2"/>
<dbReference type="InterPro" id="IPR029063">
    <property type="entry name" value="SAM-dependent_MTases_sf"/>
</dbReference>
<comment type="caution">
    <text evidence="2">The sequence shown here is derived from an EMBL/GenBank/DDBJ whole genome shotgun (WGS) entry which is preliminary data.</text>
</comment>
<keyword evidence="2" id="KW-0489">Methyltransferase</keyword>
<gene>
    <name evidence="2" type="ORF">VF724_07690</name>
</gene>
<accession>A0ABU5ZH27</accession>
<evidence type="ECO:0000313" key="2">
    <source>
        <dbReference type="EMBL" id="MEB3101542.1"/>
    </source>
</evidence>
<sequence length="296" mass="34714">MNKYEPEETIALLHSELFWNTVWAEAVEIFRRSHDTAPDLIETWNRRAEAFAKNVLGDKGRPRVQKIIRWLENQDVRLEGAKILDLGAGPGAFTLPFAAKADQVVALEPAKAMTRILREHLEEDMKNRVRIVEERGEDISIEEKGWKQAFDLVFISMNPGINNWELLEKAILCSKQYVYVSSFAGRRDNRALIELWPVLFGEEMPPWSLDIMYMMNLLYAKGYDLDIRIWEERHDKFISTEQAVEDLLIYVKLYKTHEFTDRMESHIRQYVLQNADEHGFLHQARTRLGKILIRLP</sequence>
<protein>
    <submittedName>
        <fullName evidence="2">Class I SAM-dependent methyltransferase</fullName>
        <ecNumber evidence="2">2.1.-.-</ecNumber>
    </submittedName>
</protein>
<proteinExistence type="predicted"/>
<dbReference type="Pfam" id="PF13649">
    <property type="entry name" value="Methyltransf_25"/>
    <property type="match status" value="1"/>
</dbReference>
<dbReference type="GO" id="GO:0008168">
    <property type="term" value="F:methyltransferase activity"/>
    <property type="evidence" value="ECO:0007669"/>
    <property type="project" value="UniProtKB-KW"/>
</dbReference>
<keyword evidence="3" id="KW-1185">Reference proteome</keyword>
<reference evidence="2" key="1">
    <citation type="submission" date="2023-12" db="EMBL/GenBank/DDBJ databases">
        <title>Fervidustalea candida gen. nov., sp. nov., a novel member of the family Paenibacillaceae isolated from a geothermal area.</title>
        <authorList>
            <person name="Li W.-J."/>
            <person name="Jiao J.-Y."/>
            <person name="Chen Y."/>
        </authorList>
    </citation>
    <scope>NUCLEOTIDE SEQUENCE</scope>
    <source>
        <strain evidence="2">SYSU GA230002</strain>
    </source>
</reference>
<dbReference type="RefSeq" id="WP_371753659.1">
    <property type="nucleotide sequence ID" value="NZ_JAYJLD010000008.1"/>
</dbReference>
<dbReference type="EMBL" id="JAYJLD010000008">
    <property type="protein sequence ID" value="MEB3101542.1"/>
    <property type="molecule type" value="Genomic_DNA"/>
</dbReference>
<evidence type="ECO:0000313" key="3">
    <source>
        <dbReference type="Proteomes" id="UP001310386"/>
    </source>
</evidence>
<dbReference type="Gene3D" id="3.40.50.150">
    <property type="entry name" value="Vaccinia Virus protein VP39"/>
    <property type="match status" value="1"/>
</dbReference>
<feature type="domain" description="Methyltransferase" evidence="1">
    <location>
        <begin position="83"/>
        <end position="158"/>
    </location>
</feature>
<dbReference type="Proteomes" id="UP001310386">
    <property type="component" value="Unassembled WGS sequence"/>
</dbReference>
<organism evidence="2 3">
    <name type="scientific">Ferviditalea candida</name>
    <dbReference type="NCBI Taxonomy" id="3108399"/>
    <lineage>
        <taxon>Bacteria</taxon>
        <taxon>Bacillati</taxon>
        <taxon>Bacillota</taxon>
        <taxon>Bacilli</taxon>
        <taxon>Bacillales</taxon>
        <taxon>Paenibacillaceae</taxon>
        <taxon>Ferviditalea</taxon>
    </lineage>
</organism>
<keyword evidence="2" id="KW-0808">Transferase</keyword>
<dbReference type="GO" id="GO:0032259">
    <property type="term" value="P:methylation"/>
    <property type="evidence" value="ECO:0007669"/>
    <property type="project" value="UniProtKB-KW"/>
</dbReference>
<dbReference type="InterPro" id="IPR041698">
    <property type="entry name" value="Methyltransf_25"/>
</dbReference>
<dbReference type="CDD" id="cd02440">
    <property type="entry name" value="AdoMet_MTases"/>
    <property type="match status" value="1"/>
</dbReference>
<evidence type="ECO:0000259" key="1">
    <source>
        <dbReference type="Pfam" id="PF13649"/>
    </source>
</evidence>
<dbReference type="SUPFAM" id="SSF53335">
    <property type="entry name" value="S-adenosyl-L-methionine-dependent methyltransferases"/>
    <property type="match status" value="1"/>
</dbReference>
<name>A0ABU5ZH27_9BACL</name>